<name>A0A1H1YPR8_9GAMM</name>
<dbReference type="GO" id="GO:0015031">
    <property type="term" value="P:protein transport"/>
    <property type="evidence" value="ECO:0007669"/>
    <property type="project" value="UniProtKB-KW"/>
</dbReference>
<dbReference type="GO" id="GO:0005829">
    <property type="term" value="C:cytosol"/>
    <property type="evidence" value="ECO:0007669"/>
    <property type="project" value="TreeGrafter"/>
</dbReference>
<dbReference type="PANTHER" id="PTHR34982">
    <property type="entry name" value="YOP PROTEINS TRANSLOCATION PROTEIN L"/>
    <property type="match status" value="1"/>
</dbReference>
<dbReference type="GO" id="GO:0003774">
    <property type="term" value="F:cytoskeletal motor activity"/>
    <property type="evidence" value="ECO:0007669"/>
    <property type="project" value="InterPro"/>
</dbReference>
<sequence>MAVKVIKGSGKPWRSYRFPPLCTGPRVLGGDLQQADQASLQQAVTDGYRDGTERGYQEGLQQGLEAGRRQGFDEGCEQGRQRGFEEGRYQGLQVFEQASAPLETMRKELRNYLDEQDSKTRKDLLELVRKVARQVIRCELTINPTQLLALAEEALASMPGDQGEVQILLNPEEYARIKDIDPERAEGWRLVPSERLALGECRVITDQAEADIGCQQRLDSCMDTLAEHLKVAKA</sequence>
<dbReference type="Pfam" id="PF02108">
    <property type="entry name" value="FliH"/>
    <property type="match status" value="1"/>
</dbReference>
<keyword evidence="11" id="KW-0966">Cell projection</keyword>
<organism evidence="11 12">
    <name type="scientific">Halopseudomonas xinjiangensis</name>
    <dbReference type="NCBI Taxonomy" id="487184"/>
    <lineage>
        <taxon>Bacteria</taxon>
        <taxon>Pseudomonadati</taxon>
        <taxon>Pseudomonadota</taxon>
        <taxon>Gammaproteobacteria</taxon>
        <taxon>Pseudomonadales</taxon>
        <taxon>Pseudomonadaceae</taxon>
        <taxon>Halopseudomonas</taxon>
    </lineage>
</organism>
<evidence type="ECO:0000313" key="12">
    <source>
        <dbReference type="Proteomes" id="UP000243207"/>
    </source>
</evidence>
<dbReference type="Proteomes" id="UP000243207">
    <property type="component" value="Chromosome I"/>
</dbReference>
<keyword evidence="8" id="KW-0653">Protein transport</keyword>
<gene>
    <name evidence="11" type="ORF">SAMN05216421_3230</name>
</gene>
<keyword evidence="11" id="KW-0282">Flagellum</keyword>
<evidence type="ECO:0000256" key="1">
    <source>
        <dbReference type="ARBA" id="ARBA00003041"/>
    </source>
</evidence>
<evidence type="ECO:0000256" key="2">
    <source>
        <dbReference type="ARBA" id="ARBA00004496"/>
    </source>
</evidence>
<evidence type="ECO:0000313" key="11">
    <source>
        <dbReference type="EMBL" id="SDT23463.1"/>
    </source>
</evidence>
<evidence type="ECO:0000256" key="9">
    <source>
        <dbReference type="ARBA" id="ARBA00023225"/>
    </source>
</evidence>
<protein>
    <recommendedName>
        <fullName evidence="4">Flagellar assembly protein FliH</fullName>
    </recommendedName>
</protein>
<dbReference type="RefSeq" id="WP_093396874.1">
    <property type="nucleotide sequence ID" value="NZ_LT629736.1"/>
</dbReference>
<evidence type="ECO:0000256" key="6">
    <source>
        <dbReference type="ARBA" id="ARBA00022490"/>
    </source>
</evidence>
<evidence type="ECO:0000256" key="7">
    <source>
        <dbReference type="ARBA" id="ARBA00022795"/>
    </source>
</evidence>
<reference evidence="12" key="1">
    <citation type="submission" date="2016-10" db="EMBL/GenBank/DDBJ databases">
        <authorList>
            <person name="Varghese N."/>
            <person name="Submissions S."/>
        </authorList>
    </citation>
    <scope>NUCLEOTIDE SEQUENCE [LARGE SCALE GENOMIC DNA]</scope>
    <source>
        <strain evidence="12">NRRL B-51270</strain>
    </source>
</reference>
<keyword evidence="9" id="KW-1006">Bacterial flagellum protein export</keyword>
<keyword evidence="11" id="KW-0969">Cilium</keyword>
<dbReference type="OrthoDB" id="6397640at2"/>
<evidence type="ECO:0000256" key="3">
    <source>
        <dbReference type="ARBA" id="ARBA00006602"/>
    </source>
</evidence>
<dbReference type="STRING" id="487184.SAMN05216421_3230"/>
<dbReference type="PANTHER" id="PTHR34982:SF1">
    <property type="entry name" value="FLAGELLAR ASSEMBLY PROTEIN FLIH"/>
    <property type="match status" value="1"/>
</dbReference>
<dbReference type="NCBIfam" id="NF009925">
    <property type="entry name" value="PRK13386.1"/>
    <property type="match status" value="1"/>
</dbReference>
<keyword evidence="12" id="KW-1185">Reference proteome</keyword>
<keyword evidence="7" id="KW-1005">Bacterial flagellum biogenesis</keyword>
<dbReference type="GO" id="GO:0044781">
    <property type="term" value="P:bacterial-type flagellum organization"/>
    <property type="evidence" value="ECO:0007669"/>
    <property type="project" value="UniProtKB-KW"/>
</dbReference>
<dbReference type="AlphaFoldDB" id="A0A1H1YPR8"/>
<dbReference type="GO" id="GO:0071973">
    <property type="term" value="P:bacterial-type flagellum-dependent cell motility"/>
    <property type="evidence" value="ECO:0007669"/>
    <property type="project" value="InterPro"/>
</dbReference>
<evidence type="ECO:0000256" key="4">
    <source>
        <dbReference type="ARBA" id="ARBA00016507"/>
    </source>
</evidence>
<comment type="similarity">
    <text evidence="3">Belongs to the FliH family.</text>
</comment>
<dbReference type="GO" id="GO:0009288">
    <property type="term" value="C:bacterial-type flagellum"/>
    <property type="evidence" value="ECO:0007669"/>
    <property type="project" value="InterPro"/>
</dbReference>
<feature type="domain" description="Flagellar assembly protein FliH/Type III secretion system HrpE" evidence="10">
    <location>
        <begin position="97"/>
        <end position="220"/>
    </location>
</feature>
<dbReference type="InterPro" id="IPR018035">
    <property type="entry name" value="Flagellar_FliH/T3SS_HrpE"/>
</dbReference>
<keyword evidence="6" id="KW-0963">Cytoplasm</keyword>
<dbReference type="PRINTS" id="PR01003">
    <property type="entry name" value="FLGFLIH"/>
</dbReference>
<keyword evidence="5" id="KW-0813">Transport</keyword>
<comment type="function">
    <text evidence="1">Needed for flagellar regrowth and assembly.</text>
</comment>
<dbReference type="InterPro" id="IPR000563">
    <property type="entry name" value="Flag_FliH"/>
</dbReference>
<dbReference type="InterPro" id="IPR051472">
    <property type="entry name" value="T3SS_Stator/FliH"/>
</dbReference>
<proteinExistence type="inferred from homology"/>
<dbReference type="EMBL" id="LT629736">
    <property type="protein sequence ID" value="SDT23463.1"/>
    <property type="molecule type" value="Genomic_DNA"/>
</dbReference>
<evidence type="ECO:0000259" key="10">
    <source>
        <dbReference type="Pfam" id="PF02108"/>
    </source>
</evidence>
<accession>A0A1H1YPR8</accession>
<comment type="subcellular location">
    <subcellularLocation>
        <location evidence="2">Cytoplasm</location>
    </subcellularLocation>
</comment>
<evidence type="ECO:0000256" key="8">
    <source>
        <dbReference type="ARBA" id="ARBA00022927"/>
    </source>
</evidence>
<evidence type="ECO:0000256" key="5">
    <source>
        <dbReference type="ARBA" id="ARBA00022448"/>
    </source>
</evidence>